<feature type="compositionally biased region" description="Pro residues" evidence="1">
    <location>
        <begin position="528"/>
        <end position="541"/>
    </location>
</feature>
<feature type="compositionally biased region" description="Low complexity" evidence="1">
    <location>
        <begin position="3921"/>
        <end position="3933"/>
    </location>
</feature>
<feature type="region of interest" description="Disordered" evidence="1">
    <location>
        <begin position="1784"/>
        <end position="1804"/>
    </location>
</feature>
<feature type="region of interest" description="Disordered" evidence="1">
    <location>
        <begin position="506"/>
        <end position="541"/>
    </location>
</feature>
<protein>
    <recommendedName>
        <fullName evidence="6">BEACH domain-containing protein</fullName>
    </recommendedName>
</protein>
<feature type="domain" description="BEACH-type PH" evidence="3">
    <location>
        <begin position="3025"/>
        <end position="3154"/>
    </location>
</feature>
<feature type="region of interest" description="Disordered" evidence="1">
    <location>
        <begin position="3557"/>
        <end position="3672"/>
    </location>
</feature>
<feature type="compositionally biased region" description="Low complexity" evidence="1">
    <location>
        <begin position="3824"/>
        <end position="3835"/>
    </location>
</feature>
<dbReference type="InterPro" id="IPR011993">
    <property type="entry name" value="PH-like_dom_sf"/>
</dbReference>
<feature type="region of interest" description="Disordered" evidence="1">
    <location>
        <begin position="1265"/>
        <end position="1287"/>
    </location>
</feature>
<dbReference type="eggNOG" id="KOG1787">
    <property type="taxonomic scope" value="Eukaryota"/>
</dbReference>
<dbReference type="InterPro" id="IPR023362">
    <property type="entry name" value="PH-BEACH_dom"/>
</dbReference>
<dbReference type="RefSeq" id="XP_009494372.1">
    <property type="nucleotide sequence ID" value="XM_009496097.1"/>
</dbReference>
<evidence type="ECO:0000313" key="4">
    <source>
        <dbReference type="EMBL" id="KCV71249.1"/>
    </source>
</evidence>
<feature type="compositionally biased region" description="Gly residues" evidence="1">
    <location>
        <begin position="3744"/>
        <end position="3771"/>
    </location>
</feature>
<feature type="compositionally biased region" description="Low complexity" evidence="1">
    <location>
        <begin position="1119"/>
        <end position="1135"/>
    </location>
</feature>
<feature type="region of interest" description="Disordered" evidence="1">
    <location>
        <begin position="690"/>
        <end position="718"/>
    </location>
</feature>
<dbReference type="Pfam" id="PF02138">
    <property type="entry name" value="Beach"/>
    <property type="match status" value="2"/>
</dbReference>
<dbReference type="PANTHER" id="PTHR13743">
    <property type="entry name" value="BEIGE/BEACH-RELATED"/>
    <property type="match status" value="1"/>
</dbReference>
<evidence type="ECO:0000313" key="5">
    <source>
        <dbReference type="Proteomes" id="UP000030693"/>
    </source>
</evidence>
<feature type="region of interest" description="Disordered" evidence="1">
    <location>
        <begin position="2883"/>
        <end position="2909"/>
    </location>
</feature>
<proteinExistence type="predicted"/>
<dbReference type="PANTHER" id="PTHR13743:SF112">
    <property type="entry name" value="BEACH DOMAIN-CONTAINING PROTEIN"/>
    <property type="match status" value="1"/>
</dbReference>
<dbReference type="Pfam" id="PF15787">
    <property type="entry name" value="DUF4704"/>
    <property type="match status" value="1"/>
</dbReference>
<feature type="compositionally biased region" description="Gly residues" evidence="1">
    <location>
        <begin position="1136"/>
        <end position="1152"/>
    </location>
</feature>
<dbReference type="OrthoDB" id="26681at2759"/>
<feature type="region of interest" description="Disordered" evidence="1">
    <location>
        <begin position="4061"/>
        <end position="4081"/>
    </location>
</feature>
<keyword evidence="5" id="KW-1185">Reference proteome</keyword>
<evidence type="ECO:0000259" key="2">
    <source>
        <dbReference type="PROSITE" id="PS50197"/>
    </source>
</evidence>
<dbReference type="Gene3D" id="1.10.1540.10">
    <property type="entry name" value="BEACH domain"/>
    <property type="match status" value="2"/>
</dbReference>
<feature type="region of interest" description="Disordered" evidence="1">
    <location>
        <begin position="337"/>
        <end position="376"/>
    </location>
</feature>
<feature type="compositionally biased region" description="Low complexity" evidence="1">
    <location>
        <begin position="337"/>
        <end position="354"/>
    </location>
</feature>
<dbReference type="STRING" id="691883.A0A058ZAA4"/>
<organism evidence="4">
    <name type="scientific">Fonticula alba</name>
    <name type="common">Slime mold</name>
    <dbReference type="NCBI Taxonomy" id="691883"/>
    <lineage>
        <taxon>Eukaryota</taxon>
        <taxon>Rotosphaerida</taxon>
        <taxon>Fonticulaceae</taxon>
        <taxon>Fonticula</taxon>
    </lineage>
</organism>
<dbReference type="InterPro" id="IPR036322">
    <property type="entry name" value="WD40_repeat_dom_sf"/>
</dbReference>
<feature type="compositionally biased region" description="Low complexity" evidence="1">
    <location>
        <begin position="1689"/>
        <end position="1703"/>
    </location>
</feature>
<feature type="region of interest" description="Disordered" evidence="1">
    <location>
        <begin position="3921"/>
        <end position="3955"/>
    </location>
</feature>
<feature type="region of interest" description="Disordered" evidence="1">
    <location>
        <begin position="3816"/>
        <end position="3835"/>
    </location>
</feature>
<feature type="compositionally biased region" description="Polar residues" evidence="1">
    <location>
        <begin position="2266"/>
        <end position="2277"/>
    </location>
</feature>
<feature type="region of interest" description="Disordered" evidence="1">
    <location>
        <begin position="3717"/>
        <end position="3779"/>
    </location>
</feature>
<feature type="compositionally biased region" description="Low complexity" evidence="1">
    <location>
        <begin position="3729"/>
        <end position="3743"/>
    </location>
</feature>
<evidence type="ECO:0000259" key="3">
    <source>
        <dbReference type="PROSITE" id="PS51783"/>
    </source>
</evidence>
<evidence type="ECO:0008006" key="6">
    <source>
        <dbReference type="Google" id="ProtNLM"/>
    </source>
</evidence>
<feature type="compositionally biased region" description="Basic and acidic residues" evidence="1">
    <location>
        <begin position="1906"/>
        <end position="1916"/>
    </location>
</feature>
<gene>
    <name evidence="4" type="ORF">H696_02199</name>
</gene>
<feature type="region of interest" description="Disordered" evidence="1">
    <location>
        <begin position="1688"/>
        <end position="1714"/>
    </location>
</feature>
<dbReference type="Gene3D" id="2.30.29.30">
    <property type="entry name" value="Pleckstrin-homology domain (PH domain)/Phosphotyrosine-binding domain (PTB)"/>
    <property type="match status" value="1"/>
</dbReference>
<accession>A0A058ZAA4</accession>
<feature type="compositionally biased region" description="Polar residues" evidence="1">
    <location>
        <begin position="3946"/>
        <end position="3955"/>
    </location>
</feature>
<feature type="compositionally biased region" description="Pro residues" evidence="1">
    <location>
        <begin position="1945"/>
        <end position="1954"/>
    </location>
</feature>
<feature type="region of interest" description="Disordered" evidence="1">
    <location>
        <begin position="456"/>
        <end position="492"/>
    </location>
</feature>
<feature type="region of interest" description="Disordered" evidence="1">
    <location>
        <begin position="4628"/>
        <end position="4653"/>
    </location>
</feature>
<dbReference type="InterPro" id="IPR000409">
    <property type="entry name" value="BEACH_dom"/>
</dbReference>
<dbReference type="GeneID" id="20526924"/>
<feature type="compositionally biased region" description="Low complexity" evidence="1">
    <location>
        <begin position="1955"/>
        <end position="1965"/>
    </location>
</feature>
<dbReference type="InterPro" id="IPR050865">
    <property type="entry name" value="BEACH_Domain"/>
</dbReference>
<dbReference type="Proteomes" id="UP000030693">
    <property type="component" value="Unassembled WGS sequence"/>
</dbReference>
<dbReference type="SUPFAM" id="SSF50729">
    <property type="entry name" value="PH domain-like"/>
    <property type="match status" value="1"/>
</dbReference>
<feature type="compositionally biased region" description="Low complexity" evidence="1">
    <location>
        <begin position="3840"/>
        <end position="3858"/>
    </location>
</feature>
<dbReference type="InterPro" id="IPR036372">
    <property type="entry name" value="BEACH_dom_sf"/>
</dbReference>
<feature type="region of interest" description="Disordered" evidence="1">
    <location>
        <begin position="2992"/>
        <end position="3018"/>
    </location>
</feature>
<feature type="region of interest" description="Disordered" evidence="1">
    <location>
        <begin position="1906"/>
        <end position="1969"/>
    </location>
</feature>
<sequence>MAAVASQLPRDDLGPIIDSFFLSTVSDLDAAIIRKLADISAANPTAFAPFVEHAQQTRPTVPIPAHEQADLNEAARQILACTLHMLSHALVRAQLLQALPTDCSQWMVSSFQLLLRSALRLSPWISASLLELLWTSLCACVRPLSIATTSAATNRFPALKLLIDSATPYLPGRDSDPRFFGRAIIPCVPVTALADMLGPLLEFWQSLCLLPVAVTLATRRSSFLGVLYAVSDLVVCGYFGVPAGPADSSPLSIRSPAPTPKDAKDLVLALRSVSARLERLTARHRRCLEPADPGVCPAPSRCIALVDVSPIPDSVSRLVLGMRTVFGGLSSSGVQFSPSAPATASAGSASIPGSPGSPGHGRSSSNNTGPGALERPSLPQNHPWLSLYMLWPSAPAPLVPAAGGPAVPSYFSLDGMHSGLVLPAIAWPERAKGYLFAAWVWLEPCPVGPVAIPRVERPAEAPGSPGQQPASAAHPQQPASERSPGKTSTSSSFLGGMLASVTRATGLASPEPSLPGSPKLGASGRSAVPPPAPFTPPRAPTPPARQYLYSFAARDTSPTVFGAGVHAFFERYPNIEALDPSIAVAQVDHYRLVVESTGLSPALTKDERRRYERQDRPIPRNLVDSTAFDFPFCPGRWYHVAVSHAPETVSSSWWWPFGSSSGTASTAETGLPGQVALYIDGCLVLSSPDSLPPSAEPHAGKGTKKPADPAPGATDDPAYARSRPLRFPFLNESPLPLSTIGCRPKQKYGWSMEANPVFDCLRGRIGAVHMFAGAPPVPDSSPTQRRFRPHLRRRAPTMSGGFSSDGPDVTACELVPGTIPHILFGLGPAYTGDLVHPFLAANMDLAGIGLSDLGSAGLLPVVGSAEGLPAAAARFPQPGPEVPSQQELSLARSLGSDLRIGMSLMFAYHPRAAEPLVQAVPAGADLDTCLGQMDSPVGRVFAFWQCRSVAPPGCERIFAIDGLALFPGGGSEVNPQALLAAAGAVLLLAPGSKPVRRPGLVAASTGALSPPVFCSSATSLPSSLCAAALQAWTAGLYGPLNPWSLAGVLSQVSAVGALRAATAGHSAETVLRRVDLAATTLQVMLALLASRPAMLLEALQGGFFPLLAHIMEHRLSGKAALSGPGDPGSGSASSPGAGGGSDGSGPGAGPGGAASSSALSLEVASVIGAELPVGFSAGSAHPALRAFLRVAQYRFLLLNWGIWIGAPVSVQRWVLSDIAAAAGGGPDAAAWLRGTLGVASLFDILSDHLFFWDTGHSVIGTATGADEGAGDVGPEAGASAGPSSPGTGQLLTCHDVRELRAYIIFLLNRMVTAKQPLELRDLHRVLMFISNSTSSMVNAVASTAESVLSGQAAAQLRGVPSRLTRRQAAVADALVDVLPVLLNWLADQPTAIAVDGFVQKDGLTALMPALWLDNEIIHVTIVKIIGVLLRRTARRRDANSRHLLAELNDRAFPYMAAYFAQRPMSHLVYRSLFELAIGQAHSSLGHADSRSSVRVVQPAVLELLLVALSSSFQAHQDPDLAALGVGPGGLAVDPGPGAGTMSRSGSFARSPSMHGQISVTEQFLHDLRLLLVGNPADIVPVLLNVESWYVYLVRFQLSRPFVTETLGDSLKRSLRASRDFPLPDIPALKLALPRSTGSVGPVLLPLRVRHSLTVAVPEAGGHFSLWAPDDLSPAIDHAGDDAPEAELMAASAEGSGREGAPAGQPEPPAGGRLRLRTPGQLWLVATGPRLHFVLADCPAVRTFCDPRSGFPSDPVDLAGRQLVGTLGSALASGAGLGSPFNAGPSVSSSYHTHHSPGSALSTAGSLGPGNVAGLGGGTSAVSSAGASPALGTYHPTHSSASLASAASRTPYAGSTAAAAAAASALSTAPGAWARLEPLFAYLSGADDIEEAAAAVALEYLLPVSAPHRDPHSRAVGELDAPMSPMTGDSGSPGSRDASLEDLATPPSPLNPDQPLPGEADGAGAEADPRLPAEAASAGFGRPCWPMVVRKRLFAELLTFARMTVTEWQRLEGPRPTGSTISARDLLQTAEAILRVALLAAADVTGLNRSDGVSDWDLIPLATAEDMPMLNDLQFVLEFFLNVAAVAAGALAGTFFPSTWMVPVVGQLLDAEVEEQLLDASVLVTLAVINVRVQAQIADSLRILGAGRRPLEDLVAEQPVVGDLLAGLALTSEDVAALTRVASSAARPAASGSGGHGPVPPGQPAVAMTPTTATGDLLSPLSLMGAGLEGDDGPGPDGSGSGVGNAMPGGPQHPRAQALGQAPRRGSSFSQGTPLGAPSTTAVAAAAVAAAEVSQSLSSDLFPVPAERRGSNPPVPGGSGPGSPRPPHRRPMPAGLSVADPTSVAGLSSLNLADPTYRRLLAVVYCLTRLALAALGYDVVEVLQEMPASLKNTTGLSAAALARLAHSSMHTRSTGPGGPNTPPALQPAFSARAPVSPHAERFAAAVRSFIVERFSVLVYLSMAHLHQTLHAHASLRPDSSVQAFLEYLMDSSWIYFARYCLVGAFRETLLSLAQAHLLIPRPNDPAPLQLSLPEFTYASPTHGHLRRARAAGTTAATAAAAIGPGVAALGGAPAPSPVLLTPSIIEAVRLYSHDLRATSYYYHDADYFRCQIRSESAASVRVAAARTLRDILREQDISEGPWRRAGAAFSGSPAPALLSGPLLASLPPQSLVRMQWAGSEGAPADGSSAGAFARGRHHSSSSPSAVAAAAAAAAAVGTAVASATATTTGDVFRVVDCLRCGGVVDPRRDSAVGYLLPDRHVSYRSLGLGTGGPVARAAGVSSGPGPLFDLTAASFSPALSLAGRLFCECRGVISSLRPLQDPSVFSLLPRQPTYWRLALTEDAFRRRRLLTRHYGGSSHEGASIATSSASLYVRTRLAAIAPAGDAEQPDQGLGLGAGAADTGPASSPASPRLEAVLRKLAADAEEVDTAGGPHSAELEELIDDISGSLSAEGLASNRQARLPPGSHTLKAELVRPGYVLAGELTIVPGVPLSGHAPGAGPQGSTLAPGTPGTGPEHAEHADAEVSSGHIISPALSAGRQGGPGRRWTTALFYFRAFYYLEAPGRRGAGRGAGSGSRGSAAAEAAVALTDVPMKHRLRVWTADAISSIQPRRYLLCQTALEVFLASRRSVFFNFPIHESLADTRKTRDRALGLLKQISPATESLASALSTTLTRAFDAFSSVGSSLTHAPGGAPVLDVLERNALAEVTQQWSAGRLSNFDYLMHLNMLAGRTYSDLNQWPVFPWVLANYETSELDLTDPANYRDLSRPMGALNPSRLAYFRARFEQWDSDDLEPFLYGSHYSNMGTVLFFLLRVEPFTSHFLHFQGDRFDHPGRSFFSLAQAWSNALNSTSDLKELIPEMFYLPELFRNTGRFDLGVLLPEGVDDLDCYSKGHARREAARAAAAAAAAATTACACEPADMCSCEPAPCPAPPGPPAPAYVLDDVELPPWAHGSPEQFIRIHRAALESDIVSSQLHLWIDLIFGFKQRGAEAVKANNVFHSLTYEGNYDPGRLREKDPLLLKATQDQVATFGQTPRQLFFAAHPQRAFVPSLGCTLPAAGGDRSRFRRSTMVAPSAVHTRTLPGADAPGPDVPGSPSGCPPSPPPPPPQSQPGSPVVPGPPSTPLRADLPEPSSPDGDSAIAPPAGSPGLLQTGAANANAGPTPLAPGPASPPGARRSLVAPIWTDEQLHFSLGSIDVSPGVPIIFVSDLDFVGHDDENPAAWLAGQQPTGGSSASGAGSDAGPAAGAGPGSGSSLGGGGGSLGASGSGGGGSASASAGGAPDKVTAWGRLLTVSADQSYGLHRWSVRQAGFAAQLPQTPVGDPAAGGARASALQQQQQHWQHLQGQQQQQQQQSLANAGAEGGISLGVEDEPAGRNNLPDVPASASMSVIPLPFYLDVDPLLFSLAPGDFAAAAAAAPPAATTTTFSAGGPATTDLRPRSASRLASPATTAPTPSQLSLMSTNLNLLALHTGAGDLVGEAAPRTGAAALRSRQTPRSAPNFRRYLHPHLDAELFATRAQCHSLSGAWAGTPAIRAATTAGAGRARPAGGFFGFEAEDLRQAAVASSAPGQQPGLAGGAETAGPADSPAVVALRRSAGLPTLSAAVGSAWLARSRPLATGWLFVFDPSRSVVASAGHWDGSVRVTQLPDGFSVTSQLLGELASQATSTLGLGTILSLTGRTLQILRLDDTVTSLSWTRCGRSLLVGTRSGQLSLWGVLGGAGTIGDERRGSGAGGAASSVVAGASLVGAGLSAGVQSLVGAGSSAGSSKAGHLSASAARENDISVGPVGLSGPGPRAPVANSLDLAQFQPAELGSVVSAFAQASRVWGTAEARNLGVLAGLPGISFSSASGRQMMCSLDGAAISPAELAALQQLSSAAGQALLRHSLQRGRLDDRAVRARLEGHDSAVRASCYLDHPSEPGIVVSASASGVLLHLATSGRFVRAIYEAALLARGLAPSAVAPVRDGCFVVLYTPLWLHPMPVNGDAVDHGLFNHIADVASIFESRLVLYTVNGTRLHQLSLAGEFSPSLSTVQHQGALFIGSPTAGLAGRASADPVAAAAEHAPLLRASPCGSFVLLALKTHLHVYRVDANALTLVHRSGSVPAPITAIGLVTTPNHRLHLHLPPPVPGVHIPASAGSRSGRGESPHSPGPGSLAHEASAEALQTVVDTLCRRCTVPTPGFAGHHFVPAGSQSCSHAHAAGTACASVTYALLGLANGVLQVNALDFAFWRSQSDY</sequence>
<feature type="region of interest" description="Disordered" evidence="1">
    <location>
        <begin position="2186"/>
        <end position="2277"/>
    </location>
</feature>
<dbReference type="InterPro" id="IPR031570">
    <property type="entry name" value="NBEA/BDCP_DUF4704"/>
</dbReference>
<evidence type="ECO:0000256" key="1">
    <source>
        <dbReference type="SAM" id="MobiDB-lite"/>
    </source>
</evidence>
<dbReference type="EMBL" id="KB932203">
    <property type="protein sequence ID" value="KCV71249.1"/>
    <property type="molecule type" value="Genomic_DNA"/>
</dbReference>
<dbReference type="PROSITE" id="PS50197">
    <property type="entry name" value="BEACH"/>
    <property type="match status" value="1"/>
</dbReference>
<name>A0A058ZAA4_FONAL</name>
<feature type="region of interest" description="Disordered" evidence="1">
    <location>
        <begin position="1119"/>
        <end position="1153"/>
    </location>
</feature>
<reference evidence="4" key="1">
    <citation type="submission" date="2013-04" db="EMBL/GenBank/DDBJ databases">
        <title>The Genome Sequence of Fonticula alba ATCC 38817.</title>
        <authorList>
            <consortium name="The Broad Institute Genomics Platform"/>
            <person name="Russ C."/>
            <person name="Cuomo C."/>
            <person name="Burger G."/>
            <person name="Gray M.W."/>
            <person name="Holland P.W.H."/>
            <person name="King N."/>
            <person name="Lang F.B.F."/>
            <person name="Roger A.J."/>
            <person name="Ruiz-Trillo I."/>
            <person name="Brown M."/>
            <person name="Walker B."/>
            <person name="Young S."/>
            <person name="Zeng Q."/>
            <person name="Gargeya S."/>
            <person name="Fitzgerald M."/>
            <person name="Haas B."/>
            <person name="Abouelleil A."/>
            <person name="Allen A.W."/>
            <person name="Alvarado L."/>
            <person name="Arachchi H.M."/>
            <person name="Berlin A.M."/>
            <person name="Chapman S.B."/>
            <person name="Gainer-Dewar J."/>
            <person name="Goldberg J."/>
            <person name="Griggs A."/>
            <person name="Gujja S."/>
            <person name="Hansen M."/>
            <person name="Howarth C."/>
            <person name="Imamovic A."/>
            <person name="Ireland A."/>
            <person name="Larimer J."/>
            <person name="McCowan C."/>
            <person name="Murphy C."/>
            <person name="Pearson M."/>
            <person name="Poon T.W."/>
            <person name="Priest M."/>
            <person name="Roberts A."/>
            <person name="Saif S."/>
            <person name="Shea T."/>
            <person name="Sisk P."/>
            <person name="Sykes S."/>
            <person name="Wortman J."/>
            <person name="Nusbaum C."/>
            <person name="Birren B."/>
        </authorList>
    </citation>
    <scope>NUCLEOTIDE SEQUENCE [LARGE SCALE GENOMIC DNA]</scope>
    <source>
        <strain evidence="4">ATCC 38817</strain>
    </source>
</reference>
<feature type="domain" description="BEACH" evidence="2">
    <location>
        <begin position="3195"/>
        <end position="3544"/>
    </location>
</feature>
<feature type="region of interest" description="Disordered" evidence="1">
    <location>
        <begin position="2407"/>
        <end position="2426"/>
    </location>
</feature>
<dbReference type="SMART" id="SM01026">
    <property type="entry name" value="Beach"/>
    <property type="match status" value="1"/>
</dbReference>
<feature type="compositionally biased region" description="Pro residues" evidence="1">
    <location>
        <begin position="3588"/>
        <end position="3621"/>
    </location>
</feature>
<dbReference type="PROSITE" id="PS51783">
    <property type="entry name" value="PH_BEACH"/>
    <property type="match status" value="1"/>
</dbReference>
<dbReference type="Pfam" id="PF14844">
    <property type="entry name" value="PH_BEACH"/>
    <property type="match status" value="1"/>
</dbReference>
<feature type="region of interest" description="Disordered" evidence="1">
    <location>
        <begin position="2302"/>
        <end position="2335"/>
    </location>
</feature>
<feature type="compositionally biased region" description="Low complexity" evidence="1">
    <location>
        <begin position="464"/>
        <end position="480"/>
    </location>
</feature>
<dbReference type="SUPFAM" id="SSF50978">
    <property type="entry name" value="WD40 repeat-like"/>
    <property type="match status" value="1"/>
</dbReference>
<feature type="compositionally biased region" description="Low complexity" evidence="1">
    <location>
        <begin position="3651"/>
        <end position="3661"/>
    </location>
</feature>
<dbReference type="CDD" id="cd06071">
    <property type="entry name" value="Beach"/>
    <property type="match status" value="1"/>
</dbReference>
<feature type="compositionally biased region" description="Low complexity" evidence="1">
    <location>
        <begin position="4628"/>
        <end position="4637"/>
    </location>
</feature>
<dbReference type="SUPFAM" id="SSF81837">
    <property type="entry name" value="BEACH domain"/>
    <property type="match status" value="2"/>
</dbReference>
<feature type="region of interest" description="Disordered" evidence="1">
    <location>
        <begin position="3840"/>
        <end position="3877"/>
    </location>
</feature>